<dbReference type="EMBL" id="JRNQ01000029">
    <property type="protein sequence ID" value="KGF44725.1"/>
    <property type="molecule type" value="Genomic_DNA"/>
</dbReference>
<gene>
    <name evidence="1" type="ORF">HMPREF0647_05580</name>
</gene>
<evidence type="ECO:0000313" key="2">
    <source>
        <dbReference type="Proteomes" id="UP000029525"/>
    </source>
</evidence>
<dbReference type="PROSITE" id="PS51257">
    <property type="entry name" value="PROKAR_LIPOPROTEIN"/>
    <property type="match status" value="1"/>
</dbReference>
<evidence type="ECO:0000313" key="1">
    <source>
        <dbReference type="EMBL" id="KGF44725.1"/>
    </source>
</evidence>
<name>A0A096ACT9_9BACT</name>
<dbReference type="RefSeq" id="WP_036866926.1">
    <property type="nucleotide sequence ID" value="NZ_JRNQ01000029.1"/>
</dbReference>
<dbReference type="AlphaFoldDB" id="A0A096ACT9"/>
<evidence type="ECO:0008006" key="3">
    <source>
        <dbReference type="Google" id="ProtNLM"/>
    </source>
</evidence>
<organism evidence="1 2">
    <name type="scientific">Prevotella bivia DNF00320</name>
    <dbReference type="NCBI Taxonomy" id="1401068"/>
    <lineage>
        <taxon>Bacteria</taxon>
        <taxon>Pseudomonadati</taxon>
        <taxon>Bacteroidota</taxon>
        <taxon>Bacteroidia</taxon>
        <taxon>Bacteroidales</taxon>
        <taxon>Prevotellaceae</taxon>
        <taxon>Prevotella</taxon>
    </lineage>
</organism>
<sequence length="141" mass="15533">MKTRLFRVKAFLVLAVVVIAVMFAFTSCSNNDDPTLGSGGASLTEVDGNFVVKVTGLFDTSRYAIFTIPATSNNKKIDLNASDVAWKVIGTGLEGNSVNNRFEMGSYVLINKKDSKNIYVKALLKRVNSKEEYFYEGKITN</sequence>
<protein>
    <recommendedName>
        <fullName evidence="3">Lipoprotein</fullName>
    </recommendedName>
</protein>
<reference evidence="1 2" key="1">
    <citation type="submission" date="2014-07" db="EMBL/GenBank/DDBJ databases">
        <authorList>
            <person name="McCorrison J."/>
            <person name="Sanka R."/>
            <person name="Torralba M."/>
            <person name="Gillis M."/>
            <person name="Haft D.H."/>
            <person name="Methe B."/>
            <person name="Sutton G."/>
            <person name="Nelson K.E."/>
        </authorList>
    </citation>
    <scope>NUCLEOTIDE SEQUENCE [LARGE SCALE GENOMIC DNA]</scope>
    <source>
        <strain evidence="1 2">DNF00320</strain>
    </source>
</reference>
<comment type="caution">
    <text evidence="1">The sequence shown here is derived from an EMBL/GenBank/DDBJ whole genome shotgun (WGS) entry which is preliminary data.</text>
</comment>
<dbReference type="Proteomes" id="UP000029525">
    <property type="component" value="Unassembled WGS sequence"/>
</dbReference>
<accession>A0A096ACT9</accession>
<proteinExistence type="predicted"/>